<organism evidence="2 3">
    <name type="scientific">Portunus trituberculatus</name>
    <name type="common">Swimming crab</name>
    <name type="synonym">Neptunus trituberculatus</name>
    <dbReference type="NCBI Taxonomy" id="210409"/>
    <lineage>
        <taxon>Eukaryota</taxon>
        <taxon>Metazoa</taxon>
        <taxon>Ecdysozoa</taxon>
        <taxon>Arthropoda</taxon>
        <taxon>Crustacea</taxon>
        <taxon>Multicrustacea</taxon>
        <taxon>Malacostraca</taxon>
        <taxon>Eumalacostraca</taxon>
        <taxon>Eucarida</taxon>
        <taxon>Decapoda</taxon>
        <taxon>Pleocyemata</taxon>
        <taxon>Brachyura</taxon>
        <taxon>Eubrachyura</taxon>
        <taxon>Portunoidea</taxon>
        <taxon>Portunidae</taxon>
        <taxon>Portuninae</taxon>
        <taxon>Portunus</taxon>
    </lineage>
</organism>
<comment type="caution">
    <text evidence="2">The sequence shown here is derived from an EMBL/GenBank/DDBJ whole genome shotgun (WGS) entry which is preliminary data.</text>
</comment>
<name>A0A5B7GK65_PORTR</name>
<reference evidence="2 3" key="1">
    <citation type="submission" date="2019-05" db="EMBL/GenBank/DDBJ databases">
        <title>Another draft genome of Portunus trituberculatus and its Hox gene families provides insights of decapod evolution.</title>
        <authorList>
            <person name="Jeong J.-H."/>
            <person name="Song I."/>
            <person name="Kim S."/>
            <person name="Choi T."/>
            <person name="Kim D."/>
            <person name="Ryu S."/>
            <person name="Kim W."/>
        </authorList>
    </citation>
    <scope>NUCLEOTIDE SEQUENCE [LARGE SCALE GENOMIC DNA]</scope>
    <source>
        <tissue evidence="2">Muscle</tissue>
    </source>
</reference>
<evidence type="ECO:0000313" key="2">
    <source>
        <dbReference type="EMBL" id="MPC57936.1"/>
    </source>
</evidence>
<dbReference type="EMBL" id="VSRR010015200">
    <property type="protein sequence ID" value="MPC57936.1"/>
    <property type="molecule type" value="Genomic_DNA"/>
</dbReference>
<dbReference type="Proteomes" id="UP000324222">
    <property type="component" value="Unassembled WGS sequence"/>
</dbReference>
<protein>
    <submittedName>
        <fullName evidence="2">Uncharacterized protein</fullName>
    </submittedName>
</protein>
<sequence>MSHEELLRNTKKEQVLANLLVVVLSRDCLKETEEDEEEEEEKVKEKITQGTSPWLQEGWDTGHE</sequence>
<evidence type="ECO:0000256" key="1">
    <source>
        <dbReference type="SAM" id="MobiDB-lite"/>
    </source>
</evidence>
<feature type="region of interest" description="Disordered" evidence="1">
    <location>
        <begin position="30"/>
        <end position="64"/>
    </location>
</feature>
<dbReference type="AlphaFoldDB" id="A0A5B7GK65"/>
<evidence type="ECO:0000313" key="3">
    <source>
        <dbReference type="Proteomes" id="UP000324222"/>
    </source>
</evidence>
<proteinExistence type="predicted"/>
<keyword evidence="3" id="KW-1185">Reference proteome</keyword>
<accession>A0A5B7GK65</accession>
<gene>
    <name evidence="2" type="ORF">E2C01_051928</name>
</gene>